<organism evidence="1 2">
    <name type="scientific">Thioclava atlantica</name>
    <dbReference type="NCBI Taxonomy" id="1317124"/>
    <lineage>
        <taxon>Bacteria</taxon>
        <taxon>Pseudomonadati</taxon>
        <taxon>Pseudomonadota</taxon>
        <taxon>Alphaproteobacteria</taxon>
        <taxon>Rhodobacterales</taxon>
        <taxon>Paracoccaceae</taxon>
        <taxon>Thioclava</taxon>
    </lineage>
</organism>
<protein>
    <submittedName>
        <fullName evidence="1">Uncharacterized protein</fullName>
    </submittedName>
</protein>
<accession>A0A085TXK8</accession>
<sequence length="71" mass="7995">MKLAHPVYRAVGEAVDGNMSWVMSRFIAEVPVNSPDFVDAFVSQFLRRSKSTDDSIPFRACLRFGLLNISM</sequence>
<gene>
    <name evidence="1" type="ORF">DW2_08497</name>
</gene>
<reference evidence="2" key="1">
    <citation type="submission" date="2013-04" db="EMBL/GenBank/DDBJ databases">
        <title>Thioclava sp. 13D2W-2 Genome Sequencing.</title>
        <authorList>
            <person name="Lai Q."/>
            <person name="Li G."/>
            <person name="Shao Z."/>
        </authorList>
    </citation>
    <scope>NUCLEOTIDE SEQUENCE [LARGE SCALE GENOMIC DNA]</scope>
    <source>
        <strain evidence="2">13D2W-2</strain>
    </source>
</reference>
<name>A0A085TXK8_9RHOB</name>
<dbReference type="PATRIC" id="fig|1317124.6.peg.1731"/>
<keyword evidence="2" id="KW-1185">Reference proteome</keyword>
<dbReference type="AlphaFoldDB" id="A0A085TXK8"/>
<evidence type="ECO:0000313" key="1">
    <source>
        <dbReference type="EMBL" id="KFE35455.1"/>
    </source>
</evidence>
<evidence type="ECO:0000313" key="2">
    <source>
        <dbReference type="Proteomes" id="UP000028607"/>
    </source>
</evidence>
<dbReference type="STRING" id="1317124.DW2_08497"/>
<dbReference type="Proteomes" id="UP000028607">
    <property type="component" value="Unassembled WGS sequence"/>
</dbReference>
<proteinExistence type="predicted"/>
<dbReference type="EMBL" id="AQRC01000005">
    <property type="protein sequence ID" value="KFE35455.1"/>
    <property type="molecule type" value="Genomic_DNA"/>
</dbReference>
<reference evidence="1 2" key="2">
    <citation type="journal article" date="2015" name="Antonie Van Leeuwenhoek">
        <title>Thioclava indica sp. nov., isolated from surface seawater of the Indian Ocean.</title>
        <authorList>
            <person name="Liu Y."/>
            <person name="Lai Q."/>
            <person name="Du J."/>
            <person name="Xu H."/>
            <person name="Jiang L."/>
            <person name="Shao Z."/>
        </authorList>
    </citation>
    <scope>NUCLEOTIDE SEQUENCE [LARGE SCALE GENOMIC DNA]</scope>
    <source>
        <strain evidence="1 2">13D2W-2</strain>
    </source>
</reference>
<comment type="caution">
    <text evidence="1">The sequence shown here is derived from an EMBL/GenBank/DDBJ whole genome shotgun (WGS) entry which is preliminary data.</text>
</comment>